<organism evidence="2 3">
    <name type="scientific">Candidatus Nitrosotalea okcheonensis</name>
    <dbReference type="NCBI Taxonomy" id="1903276"/>
    <lineage>
        <taxon>Archaea</taxon>
        <taxon>Nitrososphaerota</taxon>
        <taxon>Nitrososphaeria</taxon>
        <taxon>Nitrosotaleales</taxon>
        <taxon>Nitrosotaleaceae</taxon>
        <taxon>Nitrosotalea</taxon>
    </lineage>
</organism>
<keyword evidence="1" id="KW-0812">Transmembrane</keyword>
<evidence type="ECO:0000256" key="1">
    <source>
        <dbReference type="SAM" id="Phobius"/>
    </source>
</evidence>
<dbReference type="AlphaFoldDB" id="A0A2H1FFH4"/>
<dbReference type="EMBL" id="LT841358">
    <property type="protein sequence ID" value="SMH71513.1"/>
    <property type="molecule type" value="Genomic_DNA"/>
</dbReference>
<accession>A0A2H1FFH4</accession>
<evidence type="ECO:0000313" key="2">
    <source>
        <dbReference type="EMBL" id="SMH71513.1"/>
    </source>
</evidence>
<gene>
    <name evidence="2" type="ORF">NCS_11325</name>
</gene>
<protein>
    <submittedName>
        <fullName evidence="2">Uncharacterized protein</fullName>
    </submittedName>
</protein>
<dbReference type="Proteomes" id="UP000230607">
    <property type="component" value="Chromosome 1"/>
</dbReference>
<keyword evidence="1" id="KW-1133">Transmembrane helix</keyword>
<sequence length="355" mass="39030">MRKIILFLIFIAIVPLGNVVWASDLGTLGSPYVTISPNSGPPGTKITITVSHIPDISKTSYPYPDLYIYLPFSQSFGTTLTSNCGGQDCFPIYTHDDAINHDFADRVITFSLPSINNSKPVFLNGFENSVCDVTSNGKILERFSTLCNTKDEPVGMYQIKLGWVLESDSEQNYTTNIIPFLVTPGIPPSGVPIADNGDTILKEYQNGTISQARFYAELKARSWTDEQIRQALAVIGKLPHQMGTSGPDYGLPTYQNSTVSPTNTIQKNTIDQNASQSEIQPHVNTNTIREQDNVSLQDSQNTSMIKPIQSNSTFQPAQNNPLWNNIITALSVIAATIMAGVVIFVKIYRSKVNAR</sequence>
<proteinExistence type="predicted"/>
<keyword evidence="1" id="KW-0472">Membrane</keyword>
<evidence type="ECO:0000313" key="3">
    <source>
        <dbReference type="Proteomes" id="UP000230607"/>
    </source>
</evidence>
<keyword evidence="3" id="KW-1185">Reference proteome</keyword>
<feature type="transmembrane region" description="Helical" evidence="1">
    <location>
        <begin position="322"/>
        <end position="345"/>
    </location>
</feature>
<name>A0A2H1FFH4_9ARCH</name>
<reference evidence="3" key="1">
    <citation type="submission" date="2017-03" db="EMBL/GenBank/DDBJ databases">
        <authorList>
            <person name="Herbold C."/>
        </authorList>
    </citation>
    <scope>NUCLEOTIDE SEQUENCE [LARGE SCALE GENOMIC DNA]</scope>
</reference>
<dbReference type="OrthoDB" id="378925at2157"/>
<dbReference type="RefSeq" id="WP_157927464.1">
    <property type="nucleotide sequence ID" value="NZ_LT841358.1"/>
</dbReference>